<reference evidence="1" key="1">
    <citation type="submission" date="2020-08" db="EMBL/GenBank/DDBJ databases">
        <title>Multicomponent nature underlies the extraordinary mechanical properties of spider dragline silk.</title>
        <authorList>
            <person name="Kono N."/>
            <person name="Nakamura H."/>
            <person name="Mori M."/>
            <person name="Yoshida Y."/>
            <person name="Ohtoshi R."/>
            <person name="Malay A.D."/>
            <person name="Moran D.A.P."/>
            <person name="Tomita M."/>
            <person name="Numata K."/>
            <person name="Arakawa K."/>
        </authorList>
    </citation>
    <scope>NUCLEOTIDE SEQUENCE</scope>
</reference>
<dbReference type="EMBL" id="BMAU01021361">
    <property type="protein sequence ID" value="GFY22417.1"/>
    <property type="molecule type" value="Genomic_DNA"/>
</dbReference>
<sequence length="68" mass="7759">MRKLIADLENNQPMPNISWESISEISKAWNYDVTHRTIQKSFVKAGFLLSSESSASTEEEENTPLVKM</sequence>
<protein>
    <submittedName>
        <fullName evidence="1">Tigger transposable element-derived protein 4</fullName>
    </submittedName>
</protein>
<name>A0A8X6VTX4_TRICX</name>
<evidence type="ECO:0000313" key="2">
    <source>
        <dbReference type="Proteomes" id="UP000887159"/>
    </source>
</evidence>
<evidence type="ECO:0000313" key="1">
    <source>
        <dbReference type="EMBL" id="GFY22417.1"/>
    </source>
</evidence>
<gene>
    <name evidence="1" type="primary">Tigd4_163</name>
    <name evidence="1" type="ORF">TNCV_2176781</name>
</gene>
<keyword evidence="2" id="KW-1185">Reference proteome</keyword>
<dbReference type="Proteomes" id="UP000887159">
    <property type="component" value="Unassembled WGS sequence"/>
</dbReference>
<comment type="caution">
    <text evidence="1">The sequence shown here is derived from an EMBL/GenBank/DDBJ whole genome shotgun (WGS) entry which is preliminary data.</text>
</comment>
<accession>A0A8X6VTX4</accession>
<organism evidence="1 2">
    <name type="scientific">Trichonephila clavipes</name>
    <name type="common">Golden silk orbweaver</name>
    <name type="synonym">Nephila clavipes</name>
    <dbReference type="NCBI Taxonomy" id="2585209"/>
    <lineage>
        <taxon>Eukaryota</taxon>
        <taxon>Metazoa</taxon>
        <taxon>Ecdysozoa</taxon>
        <taxon>Arthropoda</taxon>
        <taxon>Chelicerata</taxon>
        <taxon>Arachnida</taxon>
        <taxon>Araneae</taxon>
        <taxon>Araneomorphae</taxon>
        <taxon>Entelegynae</taxon>
        <taxon>Araneoidea</taxon>
        <taxon>Nephilidae</taxon>
        <taxon>Trichonephila</taxon>
    </lineage>
</organism>
<dbReference type="AlphaFoldDB" id="A0A8X6VTX4"/>
<proteinExistence type="predicted"/>